<dbReference type="AlphaFoldDB" id="A0A6C0EQK4"/>
<sequence length="74" mass="8851">MNYNYSQINEIIEKQYAKKKGDNSNWFWEESIKYGKGYSNTDEYLKAIAKNAMERSNNDVIIEDEKALYLDEKR</sequence>
<name>A0A6C0EQK4_9ZZZZ</name>
<reference evidence="1" key="1">
    <citation type="journal article" date="2020" name="Nature">
        <title>Giant virus diversity and host interactions through global metagenomics.</title>
        <authorList>
            <person name="Schulz F."/>
            <person name="Roux S."/>
            <person name="Paez-Espino D."/>
            <person name="Jungbluth S."/>
            <person name="Walsh D.A."/>
            <person name="Denef V.J."/>
            <person name="McMahon K.D."/>
            <person name="Konstantinidis K.T."/>
            <person name="Eloe-Fadrosh E.A."/>
            <person name="Kyrpides N.C."/>
            <person name="Woyke T."/>
        </authorList>
    </citation>
    <scope>NUCLEOTIDE SEQUENCE</scope>
    <source>
        <strain evidence="1">GVMAG-M-3300009151-35</strain>
    </source>
</reference>
<protein>
    <submittedName>
        <fullName evidence="1">Uncharacterized protein</fullName>
    </submittedName>
</protein>
<accession>A0A6C0EQK4</accession>
<proteinExistence type="predicted"/>
<evidence type="ECO:0000313" key="1">
    <source>
        <dbReference type="EMBL" id="QHT30580.1"/>
    </source>
</evidence>
<organism evidence="1">
    <name type="scientific">viral metagenome</name>
    <dbReference type="NCBI Taxonomy" id="1070528"/>
    <lineage>
        <taxon>unclassified sequences</taxon>
        <taxon>metagenomes</taxon>
        <taxon>organismal metagenomes</taxon>
    </lineage>
</organism>
<dbReference type="EMBL" id="MN738902">
    <property type="protein sequence ID" value="QHT30580.1"/>
    <property type="molecule type" value="Genomic_DNA"/>
</dbReference>